<proteinExistence type="predicted"/>
<organism evidence="2">
    <name type="scientific">Podoviridae sp. ctlMy11</name>
    <dbReference type="NCBI Taxonomy" id="2827746"/>
    <lineage>
        <taxon>Viruses</taxon>
        <taxon>Duplodnaviria</taxon>
        <taxon>Heunggongvirae</taxon>
        <taxon>Uroviricota</taxon>
        <taxon>Caudoviricetes</taxon>
    </lineage>
</organism>
<dbReference type="EMBL" id="BK032800">
    <property type="protein sequence ID" value="DAF60969.1"/>
    <property type="molecule type" value="Genomic_DNA"/>
</dbReference>
<reference evidence="2" key="1">
    <citation type="journal article" date="2021" name="Proc. Natl. Acad. Sci. U.S.A.">
        <title>A Catalog of Tens of Thousands of Viruses from Human Metagenomes Reveals Hidden Associations with Chronic Diseases.</title>
        <authorList>
            <person name="Tisza M.J."/>
            <person name="Buck C.B."/>
        </authorList>
    </citation>
    <scope>NUCLEOTIDE SEQUENCE</scope>
    <source>
        <strain evidence="2">CtlMy11</strain>
    </source>
</reference>
<keyword evidence="1" id="KW-0472">Membrane</keyword>
<accession>A0A8S5TCH0</accession>
<protein>
    <submittedName>
        <fullName evidence="2">Uncharacterized protein</fullName>
    </submittedName>
</protein>
<evidence type="ECO:0000256" key="1">
    <source>
        <dbReference type="SAM" id="Phobius"/>
    </source>
</evidence>
<sequence length="53" mass="6132">MNLVKSTYSRSTFLCHKLSISPLGFMVSLSSFLFQSSRLLSKTQSDYQRFCLF</sequence>
<keyword evidence="1" id="KW-0812">Transmembrane</keyword>
<name>A0A8S5TCH0_9CAUD</name>
<evidence type="ECO:0000313" key="2">
    <source>
        <dbReference type="EMBL" id="DAF60969.1"/>
    </source>
</evidence>
<keyword evidence="1" id="KW-1133">Transmembrane helix</keyword>
<feature type="transmembrane region" description="Helical" evidence="1">
    <location>
        <begin position="20"/>
        <end position="40"/>
    </location>
</feature>